<dbReference type="VEuPathDB" id="FungiDB:CHGG_08026"/>
<protein>
    <recommendedName>
        <fullName evidence="3">Aminoglycoside phosphotransferase domain-containing protein</fullName>
    </recommendedName>
</protein>
<name>Q2GVH8_CHAGB</name>
<feature type="domain" description="Aminoglycoside phosphotransferase" evidence="3">
    <location>
        <begin position="355"/>
        <end position="544"/>
    </location>
</feature>
<dbReference type="PANTHER" id="PTHR21310">
    <property type="entry name" value="AMINOGLYCOSIDE PHOSPHOTRANSFERASE-RELATED-RELATED"/>
    <property type="match status" value="1"/>
</dbReference>
<dbReference type="OrthoDB" id="4587525at2759"/>
<dbReference type="RefSeq" id="XP_001225682.1">
    <property type="nucleotide sequence ID" value="XM_001225681.1"/>
</dbReference>
<dbReference type="InterPro" id="IPR002575">
    <property type="entry name" value="Aminoglycoside_PTrfase"/>
</dbReference>
<dbReference type="Pfam" id="PF01636">
    <property type="entry name" value="APH"/>
    <property type="match status" value="1"/>
</dbReference>
<evidence type="ECO:0000256" key="1">
    <source>
        <dbReference type="SAM" id="MobiDB-lite"/>
    </source>
</evidence>
<dbReference type="eggNOG" id="ENOG502SHN1">
    <property type="taxonomic scope" value="Eukaryota"/>
</dbReference>
<dbReference type="CDD" id="cd05120">
    <property type="entry name" value="APH_ChoK_like"/>
    <property type="match status" value="1"/>
</dbReference>
<dbReference type="InParanoid" id="Q2GVH8"/>
<dbReference type="AlphaFoldDB" id="Q2GVH8"/>
<dbReference type="PANTHER" id="PTHR21310:SF55">
    <property type="entry name" value="AMINOGLYCOSIDE PHOSPHOTRANSFERASE DOMAIN-CONTAINING PROTEIN"/>
    <property type="match status" value="1"/>
</dbReference>
<evidence type="ECO:0000256" key="2">
    <source>
        <dbReference type="SAM" id="SignalP"/>
    </source>
</evidence>
<feature type="chain" id="PRO_5004209060" description="Aminoglycoside phosphotransferase domain-containing protein" evidence="2">
    <location>
        <begin position="21"/>
        <end position="579"/>
    </location>
</feature>
<feature type="signal peptide" evidence="2">
    <location>
        <begin position="1"/>
        <end position="20"/>
    </location>
</feature>
<dbReference type="InterPro" id="IPR011009">
    <property type="entry name" value="Kinase-like_dom_sf"/>
</dbReference>
<dbReference type="Gene3D" id="3.90.1200.10">
    <property type="match status" value="1"/>
</dbReference>
<accession>Q2GVH8</accession>
<dbReference type="STRING" id="306901.Q2GVH8"/>
<organism evidence="4 5">
    <name type="scientific">Chaetomium globosum (strain ATCC 6205 / CBS 148.51 / DSM 1962 / NBRC 6347 / NRRL 1970)</name>
    <name type="common">Soil fungus</name>
    <dbReference type="NCBI Taxonomy" id="306901"/>
    <lineage>
        <taxon>Eukaryota</taxon>
        <taxon>Fungi</taxon>
        <taxon>Dikarya</taxon>
        <taxon>Ascomycota</taxon>
        <taxon>Pezizomycotina</taxon>
        <taxon>Sordariomycetes</taxon>
        <taxon>Sordariomycetidae</taxon>
        <taxon>Sordariales</taxon>
        <taxon>Chaetomiaceae</taxon>
        <taxon>Chaetomium</taxon>
    </lineage>
</organism>
<dbReference type="InterPro" id="IPR015915">
    <property type="entry name" value="Kelch-typ_b-propeller"/>
</dbReference>
<dbReference type="EMBL" id="CH408033">
    <property type="protein sequence ID" value="EAQ86773.1"/>
    <property type="molecule type" value="Genomic_DNA"/>
</dbReference>
<evidence type="ECO:0000313" key="5">
    <source>
        <dbReference type="Proteomes" id="UP000001056"/>
    </source>
</evidence>
<keyword evidence="5" id="KW-1185">Reference proteome</keyword>
<feature type="region of interest" description="Disordered" evidence="1">
    <location>
        <begin position="274"/>
        <end position="293"/>
    </location>
</feature>
<evidence type="ECO:0000313" key="4">
    <source>
        <dbReference type="EMBL" id="EAQ86773.1"/>
    </source>
</evidence>
<dbReference type="HOGENOM" id="CLU_470896_0_0_1"/>
<dbReference type="GeneID" id="4394181"/>
<reference evidence="5" key="1">
    <citation type="journal article" date="2015" name="Genome Announc.">
        <title>Draft genome sequence of the cellulolytic fungus Chaetomium globosum.</title>
        <authorList>
            <person name="Cuomo C.A."/>
            <person name="Untereiner W.A."/>
            <person name="Ma L.-J."/>
            <person name="Grabherr M."/>
            <person name="Birren B.W."/>
        </authorList>
    </citation>
    <scope>NUCLEOTIDE SEQUENCE [LARGE SCALE GENOMIC DNA]</scope>
    <source>
        <strain evidence="5">ATCC 6205 / CBS 148.51 / DSM 1962 / NBRC 6347 / NRRL 1970</strain>
    </source>
</reference>
<evidence type="ECO:0000259" key="3">
    <source>
        <dbReference type="Pfam" id="PF01636"/>
    </source>
</evidence>
<dbReference type="InterPro" id="IPR006652">
    <property type="entry name" value="Kelch_1"/>
</dbReference>
<dbReference type="SUPFAM" id="SSF56112">
    <property type="entry name" value="Protein kinase-like (PK-like)"/>
    <property type="match status" value="1"/>
</dbReference>
<dbReference type="SUPFAM" id="SSF117281">
    <property type="entry name" value="Kelch motif"/>
    <property type="match status" value="1"/>
</dbReference>
<gene>
    <name evidence="4" type="ORF">CHGG_08026</name>
</gene>
<dbReference type="Pfam" id="PF01344">
    <property type="entry name" value="Kelch_1"/>
    <property type="match status" value="1"/>
</dbReference>
<keyword evidence="2" id="KW-0732">Signal</keyword>
<proteinExistence type="predicted"/>
<dbReference type="Gene3D" id="2.120.10.80">
    <property type="entry name" value="Kelch-type beta propeller"/>
    <property type="match status" value="1"/>
</dbReference>
<dbReference type="InterPro" id="IPR051678">
    <property type="entry name" value="AGP_Transferase"/>
</dbReference>
<sequence>MKFTQAIGLVAALQSALVSGKPCGGPHRPHWKTLAPIPLNPRQEHTTLALNTTHLAILGGIVPSPSNPALFPTTPLLQLYNTHTHTWHPHPMAPLPVALNHPNAAVVRGRIYLLGGLDDDAADGVWRGTGRSWVWDPERDVWEALPAMPGVARGSAAVGVDEERGWVYLAGGMTQLPLVEGQGVQESVDVVGPVNVRGDVFALDFGRLEEGWVTKKGVMPTPRGGVCAGAVDGKVYVFGGEGNPAEGSDGRSGLALSWMQQPIAPTANREVRADLHPSPHNFTMKSQRRPKNRDKYAVQHDGTENLAVNVRFIYRFLTLLALKTTKRFYNTKGPCPCAIISPHLIVKRGPFAHLTEAATLKFIAEKTSIPGPRVHCAFLHNNRAFIVMERLPGVTLEVARESLSDAQHSAILSQLKSIFQELRSLPPPPGVGIESCVGGSLCDSRLPQSSPRFGPFKTINEFHLWLCDGFRPEDHPARKDDQDWADIRQMTAEQDGPWPPPFFTHGDLHPGNILACGDRVTGIVDWEFSGWYPHYWEYTSAWYGHHTRRGWEDKILKFLDPYPKELEMEKIRQRWWGEV</sequence>
<dbReference type="Proteomes" id="UP000001056">
    <property type="component" value="Unassembled WGS sequence"/>
</dbReference>